<name>A0A9P0L8A1_ACAOB</name>
<reference evidence="2" key="1">
    <citation type="submission" date="2022-03" db="EMBL/GenBank/DDBJ databases">
        <authorList>
            <person name="Sayadi A."/>
        </authorList>
    </citation>
    <scope>NUCLEOTIDE SEQUENCE</scope>
</reference>
<feature type="region of interest" description="Disordered" evidence="1">
    <location>
        <begin position="14"/>
        <end position="38"/>
    </location>
</feature>
<organism evidence="2 3">
    <name type="scientific">Acanthoscelides obtectus</name>
    <name type="common">Bean weevil</name>
    <name type="synonym">Bruchus obtectus</name>
    <dbReference type="NCBI Taxonomy" id="200917"/>
    <lineage>
        <taxon>Eukaryota</taxon>
        <taxon>Metazoa</taxon>
        <taxon>Ecdysozoa</taxon>
        <taxon>Arthropoda</taxon>
        <taxon>Hexapoda</taxon>
        <taxon>Insecta</taxon>
        <taxon>Pterygota</taxon>
        <taxon>Neoptera</taxon>
        <taxon>Endopterygota</taxon>
        <taxon>Coleoptera</taxon>
        <taxon>Polyphaga</taxon>
        <taxon>Cucujiformia</taxon>
        <taxon>Chrysomeloidea</taxon>
        <taxon>Chrysomelidae</taxon>
        <taxon>Bruchinae</taxon>
        <taxon>Bruchini</taxon>
        <taxon>Acanthoscelides</taxon>
    </lineage>
</organism>
<evidence type="ECO:0000313" key="3">
    <source>
        <dbReference type="Proteomes" id="UP001152888"/>
    </source>
</evidence>
<protein>
    <submittedName>
        <fullName evidence="2">Uncharacterized protein</fullName>
    </submittedName>
</protein>
<dbReference type="AlphaFoldDB" id="A0A9P0L8A1"/>
<evidence type="ECO:0000313" key="2">
    <source>
        <dbReference type="EMBL" id="CAH1986187.1"/>
    </source>
</evidence>
<sequence length="98" mass="10606">MLLIVLGELATEEAPVADEVAPSEAATEDEDDEDARKQREMDALIQQKFELAELERQQVELGALEADATALAEPLNNNDDLDEPAIAEDTPVGSDAEE</sequence>
<accession>A0A9P0L8A1</accession>
<dbReference type="EMBL" id="CAKOFQ010006995">
    <property type="protein sequence ID" value="CAH1986187.1"/>
    <property type="molecule type" value="Genomic_DNA"/>
</dbReference>
<proteinExistence type="predicted"/>
<feature type="region of interest" description="Disordered" evidence="1">
    <location>
        <begin position="70"/>
        <end position="98"/>
    </location>
</feature>
<gene>
    <name evidence="2" type="ORF">ACAOBT_LOCUS17107</name>
</gene>
<keyword evidence="3" id="KW-1185">Reference proteome</keyword>
<comment type="caution">
    <text evidence="2">The sequence shown here is derived from an EMBL/GenBank/DDBJ whole genome shotgun (WGS) entry which is preliminary data.</text>
</comment>
<evidence type="ECO:0000256" key="1">
    <source>
        <dbReference type="SAM" id="MobiDB-lite"/>
    </source>
</evidence>
<dbReference type="Proteomes" id="UP001152888">
    <property type="component" value="Unassembled WGS sequence"/>
</dbReference>